<dbReference type="PANTHER" id="PTHR30404:SF0">
    <property type="entry name" value="N-ACETYLMURAMOYL-L-ALANINE AMIDASE AMIC"/>
    <property type="match status" value="1"/>
</dbReference>
<proteinExistence type="predicted"/>
<protein>
    <recommendedName>
        <fullName evidence="2">N-acetylmuramoyl-L-alanine amidase</fullName>
        <ecNumber evidence="2">3.5.1.28</ecNumber>
    </recommendedName>
</protein>
<feature type="domain" description="MurNAc-LAA" evidence="5">
    <location>
        <begin position="128"/>
        <end position="282"/>
    </location>
</feature>
<organism evidence="6 7">
    <name type="scientific">Novosphingobium bradum</name>
    <dbReference type="NCBI Taxonomy" id="1737444"/>
    <lineage>
        <taxon>Bacteria</taxon>
        <taxon>Pseudomonadati</taxon>
        <taxon>Pseudomonadota</taxon>
        <taxon>Alphaproteobacteria</taxon>
        <taxon>Sphingomonadales</taxon>
        <taxon>Sphingomonadaceae</taxon>
        <taxon>Novosphingobium</taxon>
    </lineage>
</organism>
<evidence type="ECO:0000256" key="1">
    <source>
        <dbReference type="ARBA" id="ARBA00001561"/>
    </source>
</evidence>
<dbReference type="Gene3D" id="3.40.630.40">
    <property type="entry name" value="Zn-dependent exopeptidases"/>
    <property type="match status" value="1"/>
</dbReference>
<gene>
    <name evidence="6" type="ORF">ACFOD9_08240</name>
</gene>
<dbReference type="CDD" id="cd02696">
    <property type="entry name" value="MurNAc-LAA"/>
    <property type="match status" value="1"/>
</dbReference>
<dbReference type="InterPro" id="IPR002508">
    <property type="entry name" value="MurNAc-LAA_cat"/>
</dbReference>
<dbReference type="EC" id="3.5.1.28" evidence="2"/>
<evidence type="ECO:0000259" key="5">
    <source>
        <dbReference type="SMART" id="SM00646"/>
    </source>
</evidence>
<evidence type="ECO:0000256" key="2">
    <source>
        <dbReference type="ARBA" id="ARBA00011901"/>
    </source>
</evidence>
<comment type="caution">
    <text evidence="6">The sequence shown here is derived from an EMBL/GenBank/DDBJ whole genome shotgun (WGS) entry which is preliminary data.</text>
</comment>
<dbReference type="Pfam" id="PF01520">
    <property type="entry name" value="Amidase_3"/>
    <property type="match status" value="1"/>
</dbReference>
<dbReference type="EMBL" id="JBHRTQ010000007">
    <property type="protein sequence ID" value="MFC3174238.1"/>
    <property type="molecule type" value="Genomic_DNA"/>
</dbReference>
<sequence>MRLVAHRLLLLLVALCGLALVVAPLMVADRYFAAPGAGRDYVLRIPLPAGGQLGLPPVEGPLDASRPLVVIDAGHGGHDPGAGAGALQEKAVTLALAEALRARLLADGGVRVALTRDADRFLLLPERAAIARELKADLFISIHADSATNPEAWGATLYTLSNRGSNEEAVRIAASENRADTVNGVALSGQSDAVSAILVDLSQRESAARAEEFARLVLREGAGKIDFRERSIQSAAFIVLKSADVPSVLFEAGYLSNPGDAARLASPEGREAFAEVTARAIRVHFARRLAPPPVALPAEPPAPSATPDPTGTGD</sequence>
<dbReference type="SUPFAM" id="SSF53187">
    <property type="entry name" value="Zn-dependent exopeptidases"/>
    <property type="match status" value="1"/>
</dbReference>
<evidence type="ECO:0000256" key="4">
    <source>
        <dbReference type="SAM" id="MobiDB-lite"/>
    </source>
</evidence>
<name>A0ABV7ITH6_9SPHN</name>
<dbReference type="Proteomes" id="UP001595604">
    <property type="component" value="Unassembled WGS sequence"/>
</dbReference>
<reference evidence="7" key="1">
    <citation type="journal article" date="2019" name="Int. J. Syst. Evol. Microbiol.">
        <title>The Global Catalogue of Microorganisms (GCM) 10K type strain sequencing project: providing services to taxonomists for standard genome sequencing and annotation.</title>
        <authorList>
            <consortium name="The Broad Institute Genomics Platform"/>
            <consortium name="The Broad Institute Genome Sequencing Center for Infectious Disease"/>
            <person name="Wu L."/>
            <person name="Ma J."/>
        </authorList>
    </citation>
    <scope>NUCLEOTIDE SEQUENCE [LARGE SCALE GENOMIC DNA]</scope>
    <source>
        <strain evidence="7">KCTC 42984</strain>
    </source>
</reference>
<feature type="region of interest" description="Disordered" evidence="4">
    <location>
        <begin position="292"/>
        <end position="314"/>
    </location>
</feature>
<evidence type="ECO:0000313" key="6">
    <source>
        <dbReference type="EMBL" id="MFC3174238.1"/>
    </source>
</evidence>
<dbReference type="PANTHER" id="PTHR30404">
    <property type="entry name" value="N-ACETYLMURAMOYL-L-ALANINE AMIDASE"/>
    <property type="match status" value="1"/>
</dbReference>
<dbReference type="RefSeq" id="WP_379509605.1">
    <property type="nucleotide sequence ID" value="NZ_JBHRTQ010000007.1"/>
</dbReference>
<dbReference type="SMART" id="SM00646">
    <property type="entry name" value="Ami_3"/>
    <property type="match status" value="1"/>
</dbReference>
<feature type="compositionally biased region" description="Pro residues" evidence="4">
    <location>
        <begin position="292"/>
        <end position="306"/>
    </location>
</feature>
<keyword evidence="3" id="KW-0378">Hydrolase</keyword>
<keyword evidence="7" id="KW-1185">Reference proteome</keyword>
<dbReference type="InterPro" id="IPR050695">
    <property type="entry name" value="N-acetylmuramoyl_amidase_3"/>
</dbReference>
<comment type="catalytic activity">
    <reaction evidence="1">
        <text>Hydrolyzes the link between N-acetylmuramoyl residues and L-amino acid residues in certain cell-wall glycopeptides.</text>
        <dbReference type="EC" id="3.5.1.28"/>
    </reaction>
</comment>
<evidence type="ECO:0000256" key="3">
    <source>
        <dbReference type="ARBA" id="ARBA00022801"/>
    </source>
</evidence>
<accession>A0ABV7ITH6</accession>
<evidence type="ECO:0000313" key="7">
    <source>
        <dbReference type="Proteomes" id="UP001595604"/>
    </source>
</evidence>